<dbReference type="GO" id="GO:0003676">
    <property type="term" value="F:nucleic acid binding"/>
    <property type="evidence" value="ECO:0007669"/>
    <property type="project" value="InterPro"/>
</dbReference>
<sequence length="131" mass="15301">MKDSEIILGNVDGSLLVGMNNGRLELPFNNNIYLLTVPIAGINYYIRYKDLIISNGDKLILKREPNNNFDTYAIEVFTQNEIKLGYIPRRNNKVFARLMDGGKRLYAEVREVQYYFDEINEIVIRIFMNDI</sequence>
<gene>
    <name evidence="4" type="ORF">JK634_15365</name>
</gene>
<evidence type="ECO:0000256" key="1">
    <source>
        <dbReference type="ARBA" id="ARBA00022723"/>
    </source>
</evidence>
<accession>A0A937K501</accession>
<dbReference type="GO" id="GO:0008270">
    <property type="term" value="F:zinc ion binding"/>
    <property type="evidence" value="ECO:0007669"/>
    <property type="project" value="InterPro"/>
</dbReference>
<dbReference type="Gene3D" id="3.30.70.2330">
    <property type="match status" value="1"/>
</dbReference>
<reference evidence="4" key="1">
    <citation type="submission" date="2021-01" db="EMBL/GenBank/DDBJ databases">
        <title>Genome public.</title>
        <authorList>
            <person name="Liu C."/>
            <person name="Sun Q."/>
        </authorList>
    </citation>
    <scope>NUCLEOTIDE SEQUENCE</scope>
    <source>
        <strain evidence="4">YIM B02565</strain>
    </source>
</reference>
<evidence type="ECO:0000256" key="2">
    <source>
        <dbReference type="ARBA" id="ARBA00022801"/>
    </source>
</evidence>
<dbReference type="AlphaFoldDB" id="A0A937K501"/>
<organism evidence="4 5">
    <name type="scientific">Clostridium paridis</name>
    <dbReference type="NCBI Taxonomy" id="2803863"/>
    <lineage>
        <taxon>Bacteria</taxon>
        <taxon>Bacillati</taxon>
        <taxon>Bacillota</taxon>
        <taxon>Clostridia</taxon>
        <taxon>Eubacteriales</taxon>
        <taxon>Clostridiaceae</taxon>
        <taxon>Clostridium</taxon>
    </lineage>
</organism>
<comment type="caution">
    <text evidence="4">The sequence shown here is derived from an EMBL/GenBank/DDBJ whole genome shotgun (WGS) entry which is preliminary data.</text>
</comment>
<evidence type="ECO:0000313" key="4">
    <source>
        <dbReference type="EMBL" id="MBL4933192.1"/>
    </source>
</evidence>
<dbReference type="Pfam" id="PF08797">
    <property type="entry name" value="HIRAN"/>
    <property type="match status" value="1"/>
</dbReference>
<keyword evidence="1" id="KW-0479">Metal-binding</keyword>
<name>A0A937K501_9CLOT</name>
<protein>
    <submittedName>
        <fullName evidence="4">HIRAN domain-containing protein</fullName>
    </submittedName>
</protein>
<evidence type="ECO:0000313" key="5">
    <source>
        <dbReference type="Proteomes" id="UP000623681"/>
    </source>
</evidence>
<dbReference type="RefSeq" id="WP_202768575.1">
    <property type="nucleotide sequence ID" value="NZ_JAESWA010000023.1"/>
</dbReference>
<feature type="domain" description="HIRAN" evidence="3">
    <location>
        <begin position="32"/>
        <end position="130"/>
    </location>
</feature>
<dbReference type="SMART" id="SM00910">
    <property type="entry name" value="HIRAN"/>
    <property type="match status" value="1"/>
</dbReference>
<dbReference type="GO" id="GO:0016818">
    <property type="term" value="F:hydrolase activity, acting on acid anhydrides, in phosphorus-containing anhydrides"/>
    <property type="evidence" value="ECO:0007669"/>
    <property type="project" value="InterPro"/>
</dbReference>
<keyword evidence="5" id="KW-1185">Reference proteome</keyword>
<dbReference type="Proteomes" id="UP000623681">
    <property type="component" value="Unassembled WGS sequence"/>
</dbReference>
<evidence type="ECO:0000259" key="3">
    <source>
        <dbReference type="SMART" id="SM00910"/>
    </source>
</evidence>
<dbReference type="InterPro" id="IPR014905">
    <property type="entry name" value="HIRAN"/>
</dbReference>
<dbReference type="EMBL" id="JAESWA010000023">
    <property type="protein sequence ID" value="MBL4933192.1"/>
    <property type="molecule type" value="Genomic_DNA"/>
</dbReference>
<keyword evidence="2" id="KW-0378">Hydrolase</keyword>
<proteinExistence type="predicted"/>